<evidence type="ECO:0000313" key="4">
    <source>
        <dbReference type="RefSeq" id="XP_015515332.2"/>
    </source>
</evidence>
<dbReference type="AlphaFoldDB" id="A0A6J0BM56"/>
<evidence type="ECO:0000256" key="1">
    <source>
        <dbReference type="ARBA" id="ARBA00006995"/>
    </source>
</evidence>
<dbReference type="KEGG" id="nlo:107221009"/>
<dbReference type="FunCoup" id="A0A6J0BM56">
    <property type="interactions" value="15"/>
</dbReference>
<comment type="similarity">
    <text evidence="1">Belongs to the TTC36 family.</text>
</comment>
<dbReference type="PANTHER" id="PTHR21405">
    <property type="entry name" value="CDNA SEQUENCE BC021608"/>
    <property type="match status" value="1"/>
</dbReference>
<dbReference type="SUPFAM" id="SSF48452">
    <property type="entry name" value="TPR-like"/>
    <property type="match status" value="1"/>
</dbReference>
<dbReference type="OrthoDB" id="539634at2759"/>
<evidence type="ECO:0000256" key="2">
    <source>
        <dbReference type="PROSITE-ProRule" id="PRU00339"/>
    </source>
</evidence>
<dbReference type="InterPro" id="IPR019734">
    <property type="entry name" value="TPR_rpt"/>
</dbReference>
<dbReference type="Gene3D" id="1.25.40.10">
    <property type="entry name" value="Tetratricopeptide repeat domain"/>
    <property type="match status" value="1"/>
</dbReference>
<dbReference type="InterPro" id="IPR038906">
    <property type="entry name" value="TTC36"/>
</dbReference>
<dbReference type="Pfam" id="PF13432">
    <property type="entry name" value="TPR_16"/>
    <property type="match status" value="1"/>
</dbReference>
<organism evidence="4">
    <name type="scientific">Neodiprion lecontei</name>
    <name type="common">Redheaded pine sawfly</name>
    <dbReference type="NCBI Taxonomy" id="441921"/>
    <lineage>
        <taxon>Eukaryota</taxon>
        <taxon>Metazoa</taxon>
        <taxon>Ecdysozoa</taxon>
        <taxon>Arthropoda</taxon>
        <taxon>Hexapoda</taxon>
        <taxon>Insecta</taxon>
        <taxon>Pterygota</taxon>
        <taxon>Neoptera</taxon>
        <taxon>Endopterygota</taxon>
        <taxon>Hymenoptera</taxon>
        <taxon>Tenthredinoidea</taxon>
        <taxon>Diprionidae</taxon>
        <taxon>Diprioninae</taxon>
        <taxon>Neodiprion</taxon>
    </lineage>
</organism>
<sequence>MHQLSEHDKAVLNSIFNPLTPLGEAVFSEETNIDEETQNSEEDVLIPEIAAIHRQAISETEKGNHDEARRLFAEALKKSPNSVTLLNDRAQCLRLAGLDEDAMKDLNLALKLSNGRGKAGNRALCQRGILLRKNGKLDEARRDFSEAAKGGSKFAKTQLVELNPYAAMCNQMLREMTVKLSNP</sequence>
<dbReference type="SMART" id="SM00028">
    <property type="entry name" value="TPR"/>
    <property type="match status" value="3"/>
</dbReference>
<dbReference type="PROSITE" id="PS50005">
    <property type="entry name" value="TPR"/>
    <property type="match status" value="1"/>
</dbReference>
<accession>A0A6J0BM56</accession>
<dbReference type="GeneID" id="107221009"/>
<evidence type="ECO:0000313" key="3">
    <source>
        <dbReference type="Proteomes" id="UP000829291"/>
    </source>
</evidence>
<dbReference type="Proteomes" id="UP000829291">
    <property type="component" value="Chromosome 5"/>
</dbReference>
<reference evidence="4" key="1">
    <citation type="submission" date="2025-08" db="UniProtKB">
        <authorList>
            <consortium name="RefSeq"/>
        </authorList>
    </citation>
    <scope>IDENTIFICATION</scope>
    <source>
        <tissue evidence="4">Thorax and Abdomen</tissue>
    </source>
</reference>
<dbReference type="RefSeq" id="XP_015515332.2">
    <property type="nucleotide sequence ID" value="XM_015659846.2"/>
</dbReference>
<dbReference type="InParanoid" id="A0A6J0BM56"/>
<name>A0A6J0BM56_NEOLC</name>
<keyword evidence="3" id="KW-1185">Reference proteome</keyword>
<dbReference type="GO" id="GO:0006570">
    <property type="term" value="P:tyrosine metabolic process"/>
    <property type="evidence" value="ECO:0007669"/>
    <property type="project" value="TreeGrafter"/>
</dbReference>
<keyword evidence="2" id="KW-0802">TPR repeat</keyword>
<dbReference type="PANTHER" id="PTHR21405:SF0">
    <property type="entry name" value="TETRATRICOPEPTIDE REPEAT PROTEIN 36"/>
    <property type="match status" value="1"/>
</dbReference>
<feature type="repeat" description="TPR" evidence="2">
    <location>
        <begin position="49"/>
        <end position="82"/>
    </location>
</feature>
<proteinExistence type="inferred from homology"/>
<gene>
    <name evidence="4" type="primary">LOC107221009</name>
</gene>
<protein>
    <submittedName>
        <fullName evidence="4">Tetratricopeptide repeat protein 36</fullName>
    </submittedName>
</protein>
<dbReference type="InterPro" id="IPR011990">
    <property type="entry name" value="TPR-like_helical_dom_sf"/>
</dbReference>